<dbReference type="SUPFAM" id="SSF50978">
    <property type="entry name" value="WD40 repeat-like"/>
    <property type="match status" value="1"/>
</dbReference>
<gene>
    <name evidence="5" type="ORF">BCR43DRAFT_557489</name>
</gene>
<reference evidence="5 6" key="1">
    <citation type="submission" date="2016-07" db="EMBL/GenBank/DDBJ databases">
        <title>Pervasive Adenine N6-methylation of Active Genes in Fungi.</title>
        <authorList>
            <consortium name="DOE Joint Genome Institute"/>
            <person name="Mondo S.J."/>
            <person name="Dannebaum R.O."/>
            <person name="Kuo R.C."/>
            <person name="Labutti K."/>
            <person name="Haridas S."/>
            <person name="Kuo A."/>
            <person name="Salamov A."/>
            <person name="Ahrendt S.R."/>
            <person name="Lipzen A."/>
            <person name="Sullivan W."/>
            <person name="Andreopoulos W.B."/>
            <person name="Clum A."/>
            <person name="Lindquist E."/>
            <person name="Daum C."/>
            <person name="Ramamoorthy G.K."/>
            <person name="Gryganskyi A."/>
            <person name="Culley D."/>
            <person name="Magnuson J.K."/>
            <person name="James T.Y."/>
            <person name="O'Malley M.A."/>
            <person name="Stajich J.E."/>
            <person name="Spatafora J.W."/>
            <person name="Visel A."/>
            <person name="Grigoriev I.V."/>
        </authorList>
    </citation>
    <scope>NUCLEOTIDE SEQUENCE [LARGE SCALE GENOMIC DNA]</scope>
    <source>
        <strain evidence="5 6">NRRL 2496</strain>
    </source>
</reference>
<keyword evidence="6" id="KW-1185">Reference proteome</keyword>
<name>A0A1X2HDS7_SYNRA</name>
<dbReference type="Proteomes" id="UP000242180">
    <property type="component" value="Unassembled WGS sequence"/>
</dbReference>
<comment type="caution">
    <text evidence="5">The sequence shown here is derived from an EMBL/GenBank/DDBJ whole genome shotgun (WGS) entry which is preliminary data.</text>
</comment>
<feature type="compositionally biased region" description="Polar residues" evidence="3">
    <location>
        <begin position="37"/>
        <end position="47"/>
    </location>
</feature>
<evidence type="ECO:0000313" key="6">
    <source>
        <dbReference type="Proteomes" id="UP000242180"/>
    </source>
</evidence>
<dbReference type="PANTHER" id="PTHR12616:SF8">
    <property type="entry name" value="VACUOLAR PROTEIN SORTING-ASSOCIATED PROTEIN 8 HOMOLOG"/>
    <property type="match status" value="1"/>
</dbReference>
<feature type="compositionally biased region" description="Low complexity" evidence="3">
    <location>
        <begin position="368"/>
        <end position="387"/>
    </location>
</feature>
<evidence type="ECO:0000256" key="3">
    <source>
        <dbReference type="SAM" id="MobiDB-lite"/>
    </source>
</evidence>
<feature type="compositionally biased region" description="Polar residues" evidence="3">
    <location>
        <begin position="116"/>
        <end position="134"/>
    </location>
</feature>
<dbReference type="FunCoup" id="A0A1X2HDS7">
    <property type="interactions" value="10"/>
</dbReference>
<dbReference type="GO" id="GO:0005770">
    <property type="term" value="C:late endosome"/>
    <property type="evidence" value="ECO:0007669"/>
    <property type="project" value="TreeGrafter"/>
</dbReference>
<sequence length="1922" mass="215271">MDPNGHLSAASRPQLNGTSSNETSTNGFRLAPPPMERSTSTNTTKFRSNYDTLLKEVLEENSEDDSEDLLSSFEIDMSAATADLPDELRAALEDRSLADKYLANLKTFMSHRRTHSIGSTTSGKGDFSTPSTPMQPTFSHHRHNAHHYHNQPLSPNPFFNVTHDPLSKILDAVPYHTRLVNGVQSLTALEQKFQALRIPELDLPTISDTIIRSRLDDMYKIQDELYIHLHGGPLVKNTSMSHNIGEKKKQKILSLLDDIAQEIGLYEEFVKRANYLNLDNILNDFEDELPQDDQTSETHTSVAHFDSSSDLSRATPGTPGSPITVASTPVGVSPGTPRRPPSSATLSSVDARPVNSALLRSRLESDQSTSSHQSSEVGSSVSDRSPSVSILLNEDESQDEMSDASEAFKWTPLKKISDQLYSNDVRKHSGLASVLAVSGVIAIGTTRGLVFVYDYSQNLKCILGDNARAIEIGSVTSLAISSDHTTVACGHSQGYILVWDIRKPASPVRVIDPIPASQASNASALQQQSTMRKEGHVKGASILHIGFVGVKKSDIVSGDDQGMAFYHVLYKVVMVNAVDTTRILGRYQNLSFPALDHESRTDSTDDAAAPASPAPLKPRRPSTVFAMQPLPLGQVAHPAENFGLVALLTPYKMIIVGLKPTTETQYKFLKPKLAPITSSATDNDGHEATSDKQPRESLAGCLAWLPVTRANVLPSETASPKDRKSKNNAIAPATDPMLAFSWGNRLYILTITAESADTAQTRSRRMSRSSMPGSKNTKRGTKLEYIEYGEWKCQDVIVGLQWINRQILLLTTPSEDMILLDPKTMTARDPFSIRNKELVYHDCFHASLHDLLNEPASVVQTHVPTNHALVPTFKSIEMAYYHSLRSYKGKLFLLGLNKIYIGTLLSWADCIIALVKAGNFLKAIEQATLFYNGQKLQTVVGLPEDEAVRKQMVGEKLMELLAASLNYALASNRLYDDADELNESEATLLSKLAKQCVDACLAMDRLDFLFDTVYERFKDARVRGIFLEVLEPYILRETTSRLPPDVMKDLVDHYCQKRLLDRLEHIIWHVAPESLDIDQIVSMCHREGLYEAMMYVWNSSMHDYVSPVVEMLKVIRSVLKEEATRLVVPQDDYYYNDHGPRSRMASMDAPAIQEKEEDTSPISRRNAEKLFDYLRFILIGRTFPDGVPMQTKEANDARSAVYSFVFSGRCVVWPPAGGQLVLTAEDGDQMSEPTYPYLRLLLRFSTKKFLDALETAFTDPWLNGGDDILTSTFEEEVVPGKVISRQIIVNTLLDVMGGGLSGNGLPPPRPKQSISTSTVQSFSQPNVRPLDDDNDSLVQLYVFIASNLHKYTTFILLPPTTLHKILVRLAEEHDPDTRQERQTAVSKLLTVYTPINEEQMILYYEEAGFWQVLEEVYRRDKKYGKLVETYLKDSKRRNMVFECVYKLLGGMISLTDKQTNEVRNVFMIRISQFVEIDGQKSAQVVQDFFKGDHEEAIRRLEEDHEFDDEEYHDTADKRVFLYLRGLLEPFDETTQEVSAPTPIASESMHAALQEKYIELSSRYDPSGVYNYLNTRLDSGVDLKKVLKSCEEHGVMDAVVWIMEKSGDTLGALDKMLGVAKEKVALILEIVKSHTDEEARAWTFEEQRIISSCLVGLSGVLRVGTRLCENSSRHTEIQTDTTDAYDEIESLWFRLLDLYVESSIEVYNVLGKTSHIPHGLHQHILSSFKSFVQSILTSLLLSTSPQVSLPRLLLRLIESQARGETTFADFRDIFLSMLDTYKYEGKLLEMTNRLFDRDLFSSMQSMVRGKGRGWRPRRGACDACGDSFLDLTLLQEPLAWNLPEEGNSTSENEQNGAKKEGAEEEQEEQPLQTPELPKDIVVFHCGHVFHQRCMKTGDTTCPMCHTGKATSKKENGKGKERAT</sequence>
<dbReference type="OrthoDB" id="289913at2759"/>
<feature type="region of interest" description="Disordered" evidence="3">
    <location>
        <begin position="596"/>
        <end position="621"/>
    </location>
</feature>
<feature type="region of interest" description="Disordered" evidence="3">
    <location>
        <begin position="1841"/>
        <end position="1874"/>
    </location>
</feature>
<dbReference type="InterPro" id="IPR059070">
    <property type="entry name" value="TPR_VPS8_2"/>
</dbReference>
<dbReference type="SMART" id="SM00184">
    <property type="entry name" value="RING"/>
    <property type="match status" value="1"/>
</dbReference>
<comment type="similarity">
    <text evidence="1">Belongs to the VPS8 family.</text>
</comment>
<keyword evidence="2" id="KW-0863">Zinc-finger</keyword>
<dbReference type="InterPro" id="IPR015943">
    <property type="entry name" value="WD40/YVTN_repeat-like_dom_sf"/>
</dbReference>
<proteinExistence type="inferred from homology"/>
<feature type="region of interest" description="Disordered" evidence="3">
    <location>
        <begin position="114"/>
        <end position="134"/>
    </location>
</feature>
<dbReference type="STRING" id="13706.A0A1X2HDS7"/>
<dbReference type="GO" id="GO:0034058">
    <property type="term" value="P:endosomal vesicle fusion"/>
    <property type="evidence" value="ECO:0007669"/>
    <property type="project" value="TreeGrafter"/>
</dbReference>
<keyword evidence="2" id="KW-0862">Zinc</keyword>
<evidence type="ECO:0000313" key="5">
    <source>
        <dbReference type="EMBL" id="ORY96928.1"/>
    </source>
</evidence>
<dbReference type="SUPFAM" id="SSF57850">
    <property type="entry name" value="RING/U-box"/>
    <property type="match status" value="1"/>
</dbReference>
<dbReference type="InterPro" id="IPR001841">
    <property type="entry name" value="Znf_RING"/>
</dbReference>
<feature type="compositionally biased region" description="Polar residues" evidence="3">
    <location>
        <begin position="11"/>
        <end position="27"/>
    </location>
</feature>
<dbReference type="InterPro" id="IPR045111">
    <property type="entry name" value="Vps41/Vps8"/>
</dbReference>
<dbReference type="PANTHER" id="PTHR12616">
    <property type="entry name" value="VACUOLAR PROTEIN SORTING VPS41"/>
    <property type="match status" value="1"/>
</dbReference>
<keyword evidence="2" id="KW-0479">Metal-binding</keyword>
<feature type="region of interest" description="Disordered" evidence="3">
    <location>
        <begin position="759"/>
        <end position="778"/>
    </location>
</feature>
<feature type="region of interest" description="Disordered" evidence="3">
    <location>
        <begin position="1903"/>
        <end position="1922"/>
    </location>
</feature>
<feature type="domain" description="RING-type" evidence="4">
    <location>
        <begin position="1820"/>
        <end position="1904"/>
    </location>
</feature>
<feature type="region of interest" description="Disordered" evidence="3">
    <location>
        <begin position="1300"/>
        <end position="1326"/>
    </location>
</feature>
<feature type="compositionally biased region" description="Polar residues" evidence="3">
    <location>
        <begin position="297"/>
        <end position="312"/>
    </location>
</feature>
<dbReference type="InterPro" id="IPR025941">
    <property type="entry name" value="Vps8_central_dom"/>
</dbReference>
<dbReference type="Pfam" id="PF25066">
    <property type="entry name" value="TPR_VPS8_2"/>
    <property type="match status" value="1"/>
</dbReference>
<accession>A0A1X2HDS7</accession>
<dbReference type="GO" id="GO:0008270">
    <property type="term" value="F:zinc ion binding"/>
    <property type="evidence" value="ECO:0007669"/>
    <property type="project" value="UniProtKB-KW"/>
</dbReference>
<feature type="region of interest" description="Disordered" evidence="3">
    <location>
        <begin position="290"/>
        <end position="387"/>
    </location>
</feature>
<dbReference type="CDD" id="cd16448">
    <property type="entry name" value="RING-H2"/>
    <property type="match status" value="1"/>
</dbReference>
<dbReference type="EMBL" id="MCGN01000005">
    <property type="protein sequence ID" value="ORY96928.1"/>
    <property type="molecule type" value="Genomic_DNA"/>
</dbReference>
<protein>
    <submittedName>
        <fullName evidence="5">Golgi CORVET complex core vacuolar protein 8-domain-containing protein</fullName>
    </submittedName>
</protein>
<dbReference type="GO" id="GO:0006623">
    <property type="term" value="P:protein targeting to vacuole"/>
    <property type="evidence" value="ECO:0007669"/>
    <property type="project" value="InterPro"/>
</dbReference>
<dbReference type="OMA" id="NQLFFHQ"/>
<evidence type="ECO:0000259" key="4">
    <source>
        <dbReference type="PROSITE" id="PS50089"/>
    </source>
</evidence>
<feature type="compositionally biased region" description="Basic and acidic residues" evidence="3">
    <location>
        <begin position="1910"/>
        <end position="1922"/>
    </location>
</feature>
<dbReference type="InterPro" id="IPR036322">
    <property type="entry name" value="WD40_repeat_dom_sf"/>
</dbReference>
<evidence type="ECO:0000256" key="1">
    <source>
        <dbReference type="ARBA" id="ARBA00009422"/>
    </source>
</evidence>
<dbReference type="InParanoid" id="A0A1X2HDS7"/>
<feature type="compositionally biased region" description="Polar residues" evidence="3">
    <location>
        <begin position="1312"/>
        <end position="1326"/>
    </location>
</feature>
<organism evidence="5 6">
    <name type="scientific">Syncephalastrum racemosum</name>
    <name type="common">Filamentous fungus</name>
    <dbReference type="NCBI Taxonomy" id="13706"/>
    <lineage>
        <taxon>Eukaryota</taxon>
        <taxon>Fungi</taxon>
        <taxon>Fungi incertae sedis</taxon>
        <taxon>Mucoromycota</taxon>
        <taxon>Mucoromycotina</taxon>
        <taxon>Mucoromycetes</taxon>
        <taxon>Mucorales</taxon>
        <taxon>Syncephalastraceae</taxon>
        <taxon>Syncephalastrum</taxon>
    </lineage>
</organism>
<dbReference type="Pfam" id="PF23410">
    <property type="entry name" value="Beta-prop_VPS8"/>
    <property type="match status" value="1"/>
</dbReference>
<evidence type="ECO:0000256" key="2">
    <source>
        <dbReference type="PROSITE-ProRule" id="PRU00175"/>
    </source>
</evidence>
<dbReference type="Pfam" id="PF12816">
    <property type="entry name" value="TPR_Vps8"/>
    <property type="match status" value="1"/>
</dbReference>
<feature type="region of interest" description="Disordered" evidence="3">
    <location>
        <begin position="1"/>
        <end position="47"/>
    </location>
</feature>
<dbReference type="GO" id="GO:0030897">
    <property type="term" value="C:HOPS complex"/>
    <property type="evidence" value="ECO:0007669"/>
    <property type="project" value="TreeGrafter"/>
</dbReference>
<dbReference type="PROSITE" id="PS50089">
    <property type="entry name" value="ZF_RING_2"/>
    <property type="match status" value="1"/>
</dbReference>
<dbReference type="Gene3D" id="2.130.10.10">
    <property type="entry name" value="YVTN repeat-like/Quinoprotein amine dehydrogenase"/>
    <property type="match status" value="1"/>
</dbReference>